<dbReference type="STRING" id="115783.SAMN02745119_03104"/>
<proteinExistence type="predicted"/>
<dbReference type="Proteomes" id="UP000190102">
    <property type="component" value="Unassembled WGS sequence"/>
</dbReference>
<dbReference type="OrthoDB" id="1687780at2"/>
<evidence type="ECO:0000313" key="3">
    <source>
        <dbReference type="Proteomes" id="UP000190102"/>
    </source>
</evidence>
<dbReference type="EMBL" id="FUWR01000026">
    <property type="protein sequence ID" value="SKA20089.1"/>
    <property type="molecule type" value="Genomic_DNA"/>
</dbReference>
<evidence type="ECO:0000313" key="2">
    <source>
        <dbReference type="EMBL" id="SKA20089.1"/>
    </source>
</evidence>
<protein>
    <submittedName>
        <fullName evidence="2">Rho termination factor, N-terminal domain</fullName>
    </submittedName>
</protein>
<sequence length="59" mass="6539">MKLDDVKKIAAELGIKAGKLRKADLIQQIQQAEGNDPCYATGKMAVCGQEQCLWREDCN</sequence>
<evidence type="ECO:0000259" key="1">
    <source>
        <dbReference type="Pfam" id="PF07498"/>
    </source>
</evidence>
<dbReference type="GO" id="GO:0006353">
    <property type="term" value="P:DNA-templated transcription termination"/>
    <property type="evidence" value="ECO:0007669"/>
    <property type="project" value="InterPro"/>
</dbReference>
<keyword evidence="3" id="KW-1185">Reference proteome</keyword>
<dbReference type="AlphaFoldDB" id="A0A1T4RVQ8"/>
<dbReference type="Pfam" id="PF07498">
    <property type="entry name" value="Rho_N"/>
    <property type="match status" value="1"/>
</dbReference>
<dbReference type="RefSeq" id="WP_078791324.1">
    <property type="nucleotide sequence ID" value="NZ_FUWR01000026.1"/>
</dbReference>
<accession>A0A1T4RVQ8</accession>
<name>A0A1T4RVQ8_9BACT</name>
<organism evidence="2 3">
    <name type="scientific">Trichlorobacter thiogenes</name>
    <dbReference type="NCBI Taxonomy" id="115783"/>
    <lineage>
        <taxon>Bacteria</taxon>
        <taxon>Pseudomonadati</taxon>
        <taxon>Thermodesulfobacteriota</taxon>
        <taxon>Desulfuromonadia</taxon>
        <taxon>Geobacterales</taxon>
        <taxon>Geobacteraceae</taxon>
        <taxon>Trichlorobacter</taxon>
    </lineage>
</organism>
<gene>
    <name evidence="2" type="ORF">SAMN02745119_03104</name>
</gene>
<feature type="domain" description="Rho termination factor-like N-terminal" evidence="1">
    <location>
        <begin position="1"/>
        <end position="32"/>
    </location>
</feature>
<dbReference type="InterPro" id="IPR011112">
    <property type="entry name" value="Rho-like_N"/>
</dbReference>
<reference evidence="3" key="1">
    <citation type="submission" date="2017-02" db="EMBL/GenBank/DDBJ databases">
        <authorList>
            <person name="Varghese N."/>
            <person name="Submissions S."/>
        </authorList>
    </citation>
    <scope>NUCLEOTIDE SEQUENCE [LARGE SCALE GENOMIC DNA]</scope>
    <source>
        <strain evidence="3">ATCC BAA-34</strain>
    </source>
</reference>